<dbReference type="AlphaFoldDB" id="A0AA36N628"/>
<dbReference type="Proteomes" id="UP001178507">
    <property type="component" value="Unassembled WGS sequence"/>
</dbReference>
<dbReference type="EMBL" id="CAUJNA010002224">
    <property type="protein sequence ID" value="CAJ1391855.1"/>
    <property type="molecule type" value="Genomic_DNA"/>
</dbReference>
<reference evidence="1" key="1">
    <citation type="submission" date="2023-08" db="EMBL/GenBank/DDBJ databases">
        <authorList>
            <person name="Chen Y."/>
            <person name="Shah S."/>
            <person name="Dougan E. K."/>
            <person name="Thang M."/>
            <person name="Chan C."/>
        </authorList>
    </citation>
    <scope>NUCLEOTIDE SEQUENCE</scope>
</reference>
<accession>A0AA36N628</accession>
<organism evidence="1 2">
    <name type="scientific">Effrenium voratum</name>
    <dbReference type="NCBI Taxonomy" id="2562239"/>
    <lineage>
        <taxon>Eukaryota</taxon>
        <taxon>Sar</taxon>
        <taxon>Alveolata</taxon>
        <taxon>Dinophyceae</taxon>
        <taxon>Suessiales</taxon>
        <taxon>Symbiodiniaceae</taxon>
        <taxon>Effrenium</taxon>
    </lineage>
</organism>
<dbReference type="Gene3D" id="3.40.1280.10">
    <property type="match status" value="1"/>
</dbReference>
<name>A0AA36N628_9DINO</name>
<sequence length="187" mass="20720">MAADFSYDRERVAWADIKSGRHQLSRQDVVIVDRAKYAGNIGSILRHMPILGGAQVLFLANSGHRPDSPYPIYPRSFVKEVMRVSMARNYKDFKSKLCILEGGDGKEELLELAQILKRNGFCLVALENREVFEDKAQMASLSYHSIYAGAMPDAPAAFVFGGEVQMKGLVRAMRTRPTPGLIPATSA</sequence>
<gene>
    <name evidence="1" type="ORF">EVOR1521_LOCUS17110</name>
</gene>
<evidence type="ECO:0000313" key="1">
    <source>
        <dbReference type="EMBL" id="CAJ1391855.1"/>
    </source>
</evidence>
<dbReference type="InterPro" id="IPR029026">
    <property type="entry name" value="tRNA_m1G_MTases_N"/>
</dbReference>
<comment type="caution">
    <text evidence="1">The sequence shown here is derived from an EMBL/GenBank/DDBJ whole genome shotgun (WGS) entry which is preliminary data.</text>
</comment>
<proteinExistence type="predicted"/>
<keyword evidence="2" id="KW-1185">Reference proteome</keyword>
<protein>
    <submittedName>
        <fullName evidence="1">Uncharacterized protein</fullName>
    </submittedName>
</protein>
<evidence type="ECO:0000313" key="2">
    <source>
        <dbReference type="Proteomes" id="UP001178507"/>
    </source>
</evidence>